<dbReference type="RefSeq" id="XP_056575712.1">
    <property type="nucleotide sequence ID" value="XM_056727140.1"/>
</dbReference>
<evidence type="ECO:0008006" key="3">
    <source>
        <dbReference type="Google" id="ProtNLM"/>
    </source>
</evidence>
<dbReference type="Gene3D" id="3.40.50.12780">
    <property type="entry name" value="N-terminal domain of ligase-like"/>
    <property type="match status" value="1"/>
</dbReference>
<dbReference type="PANTHER" id="PTHR43845">
    <property type="entry name" value="BLR5969 PROTEIN"/>
    <property type="match status" value="1"/>
</dbReference>
<name>A0A9W9RHH6_9EURO</name>
<gene>
    <name evidence="1" type="ORF">N7517_009417</name>
</gene>
<organism evidence="1 2">
    <name type="scientific">Penicillium concentricum</name>
    <dbReference type="NCBI Taxonomy" id="293559"/>
    <lineage>
        <taxon>Eukaryota</taxon>
        <taxon>Fungi</taxon>
        <taxon>Dikarya</taxon>
        <taxon>Ascomycota</taxon>
        <taxon>Pezizomycotina</taxon>
        <taxon>Eurotiomycetes</taxon>
        <taxon>Eurotiomycetidae</taxon>
        <taxon>Eurotiales</taxon>
        <taxon>Aspergillaceae</taxon>
        <taxon>Penicillium</taxon>
    </lineage>
</organism>
<dbReference type="GeneID" id="81466323"/>
<evidence type="ECO:0000313" key="2">
    <source>
        <dbReference type="Proteomes" id="UP001147752"/>
    </source>
</evidence>
<accession>A0A9W9RHH6</accession>
<dbReference type="SUPFAM" id="SSF56801">
    <property type="entry name" value="Acetyl-CoA synthetase-like"/>
    <property type="match status" value="1"/>
</dbReference>
<reference evidence="1" key="1">
    <citation type="submission" date="2022-12" db="EMBL/GenBank/DDBJ databases">
        <authorList>
            <person name="Petersen C."/>
        </authorList>
    </citation>
    <scope>NUCLEOTIDE SEQUENCE</scope>
    <source>
        <strain evidence="1">IBT 3081</strain>
    </source>
</reference>
<reference evidence="1" key="2">
    <citation type="journal article" date="2023" name="IMA Fungus">
        <title>Comparative genomic study of the Penicillium genus elucidates a diverse pangenome and 15 lateral gene transfer events.</title>
        <authorList>
            <person name="Petersen C."/>
            <person name="Sorensen T."/>
            <person name="Nielsen M.R."/>
            <person name="Sondergaard T.E."/>
            <person name="Sorensen J.L."/>
            <person name="Fitzpatrick D.A."/>
            <person name="Frisvad J.C."/>
            <person name="Nielsen K.L."/>
        </authorList>
    </citation>
    <scope>NUCLEOTIDE SEQUENCE</scope>
    <source>
        <strain evidence="1">IBT 3081</strain>
    </source>
</reference>
<dbReference type="EMBL" id="JAPZBT010000004">
    <property type="protein sequence ID" value="KAJ5360226.1"/>
    <property type="molecule type" value="Genomic_DNA"/>
</dbReference>
<dbReference type="OrthoDB" id="10047078at2759"/>
<protein>
    <recommendedName>
        <fullName evidence="3">AMP-dependent synthetase/ligase domain-containing protein</fullName>
    </recommendedName>
</protein>
<sequence length="462" mass="51373">MATYYSLGDILSVASKHPFYNREIEYPPSTEEIARLLDQTAIVQDLRTLPLTRKEDLYTAIQRLSADDSPQNDFRRSAYSSITGGGSGGVPMLFLTDSTENRKHRYTAGQFLKTCGLVKPRDWILTVHVTGGFYRSLDLLSEMFENAGGSVLAAGHTTPVANVVDALIKYRVNVLSGGSSQILQILNYIASSTPEKQKALKIDKIIYTSEALGRPQRDFIRSVLGPVSICSVLGSSEAGPWAVANLALTGEPEDDAVEFIYDSRTMVIEILPLEATETPREAMQDIPELPEGSVGVIVQTSLQRLRNPLVRYITGDIGSLHPLPAAAKAALPVDEAQHLRMIRMRGRDKRFSFKWVGRYFEFHTIREIMRTPEWGVLQWQLILSMKEPSPEVILEVRVFLSTAETAGQISQDELIEKLKMLFVVVGNSEHLFKVTFVGDDQGFELSTTGNKVMSFVDRSVPT</sequence>
<dbReference type="PANTHER" id="PTHR43845:SF1">
    <property type="entry name" value="BLR5969 PROTEIN"/>
    <property type="match status" value="1"/>
</dbReference>
<evidence type="ECO:0000313" key="1">
    <source>
        <dbReference type="EMBL" id="KAJ5360226.1"/>
    </source>
</evidence>
<dbReference type="Proteomes" id="UP001147752">
    <property type="component" value="Unassembled WGS sequence"/>
</dbReference>
<comment type="caution">
    <text evidence="1">The sequence shown here is derived from an EMBL/GenBank/DDBJ whole genome shotgun (WGS) entry which is preliminary data.</text>
</comment>
<keyword evidence="2" id="KW-1185">Reference proteome</keyword>
<dbReference type="InterPro" id="IPR042099">
    <property type="entry name" value="ANL_N_sf"/>
</dbReference>
<dbReference type="AlphaFoldDB" id="A0A9W9RHH6"/>
<proteinExistence type="predicted"/>